<evidence type="ECO:0000313" key="1">
    <source>
        <dbReference type="EMBL" id="SOE65860.1"/>
    </source>
</evidence>
<gene>
    <name evidence="1" type="ORF">SAMN05446927_2974</name>
</gene>
<keyword evidence="2" id="KW-1185">Reference proteome</keyword>
<organism evidence="1 2">
    <name type="scientific">Caballeronia arationis</name>
    <dbReference type="NCBI Taxonomy" id="1777142"/>
    <lineage>
        <taxon>Bacteria</taxon>
        <taxon>Pseudomonadati</taxon>
        <taxon>Pseudomonadota</taxon>
        <taxon>Betaproteobacteria</taxon>
        <taxon>Burkholderiales</taxon>
        <taxon>Burkholderiaceae</taxon>
        <taxon>Caballeronia</taxon>
    </lineage>
</organism>
<protein>
    <submittedName>
        <fullName evidence="1">Uncharacterized protein</fullName>
    </submittedName>
</protein>
<name>A0A7Z7I646_9BURK</name>
<dbReference type="RefSeq" id="WP_235025721.1">
    <property type="nucleotide sequence ID" value="NZ_FCOG02000006.1"/>
</dbReference>
<dbReference type="Proteomes" id="UP000219522">
    <property type="component" value="Unassembled WGS sequence"/>
</dbReference>
<sequence>MRKIWLEHNDDTALDPADPELVMRGSLFIDGHEVGWWEQRHDGTWMAHVRHTAHDIVETSKERLIERLARDA</sequence>
<reference evidence="1 2" key="1">
    <citation type="submission" date="2017-09" db="EMBL/GenBank/DDBJ databases">
        <authorList>
            <person name="Varghese N."/>
            <person name="Submissions S."/>
        </authorList>
    </citation>
    <scope>NUCLEOTIDE SEQUENCE [LARGE SCALE GENOMIC DNA]</scope>
    <source>
        <strain evidence="1 2">OK806</strain>
    </source>
</reference>
<comment type="caution">
    <text evidence="1">The sequence shown here is derived from an EMBL/GenBank/DDBJ whole genome shotgun (WGS) entry which is preliminary data.</text>
</comment>
<dbReference type="AlphaFoldDB" id="A0A7Z7I646"/>
<dbReference type="EMBL" id="OCSU01000001">
    <property type="protein sequence ID" value="SOE65860.1"/>
    <property type="molecule type" value="Genomic_DNA"/>
</dbReference>
<proteinExistence type="predicted"/>
<accession>A0A7Z7I646</accession>
<evidence type="ECO:0000313" key="2">
    <source>
        <dbReference type="Proteomes" id="UP000219522"/>
    </source>
</evidence>